<keyword evidence="4" id="KW-0009">Actin-binding</keyword>
<proteinExistence type="inferred from homology"/>
<dbReference type="Gene3D" id="1.20.5.170">
    <property type="match status" value="1"/>
</dbReference>
<feature type="region of interest" description="Disordered" evidence="6">
    <location>
        <begin position="109"/>
        <end position="129"/>
    </location>
</feature>
<evidence type="ECO:0000256" key="2">
    <source>
        <dbReference type="ARBA" id="ARBA00023054"/>
    </source>
</evidence>
<reference evidence="7" key="1">
    <citation type="submission" date="2025-08" db="UniProtKB">
        <authorList>
            <consortium name="Ensembl"/>
        </authorList>
    </citation>
    <scope>IDENTIFICATION</scope>
</reference>
<dbReference type="SUPFAM" id="SSF57997">
    <property type="entry name" value="Tropomyosin"/>
    <property type="match status" value="1"/>
</dbReference>
<dbReference type="Ensembl" id="ENSACCT00020025038.1">
    <property type="protein sequence ID" value="ENSACCP00020023973.1"/>
    <property type="gene ID" value="ENSACCG00020016456.1"/>
</dbReference>
<accession>A0A663FHL7</accession>
<dbReference type="FunFam" id="1.20.5.170:FF:000005">
    <property type="entry name" value="Tropomyosin alpha-1 chain"/>
    <property type="match status" value="1"/>
</dbReference>
<dbReference type="PANTHER" id="PTHR19269">
    <property type="entry name" value="TROPOMYOSIN"/>
    <property type="match status" value="1"/>
</dbReference>
<evidence type="ECO:0000256" key="6">
    <source>
        <dbReference type="SAM" id="MobiDB-lite"/>
    </source>
</evidence>
<name>A0A663FHL7_AQUCH</name>
<feature type="coiled-coil region" evidence="5">
    <location>
        <begin position="147"/>
        <end position="202"/>
    </location>
</feature>
<dbReference type="GO" id="GO:0003779">
    <property type="term" value="F:actin binding"/>
    <property type="evidence" value="ECO:0007669"/>
    <property type="project" value="UniProtKB-KW"/>
</dbReference>
<protein>
    <submittedName>
        <fullName evidence="7">Tropomyosin 2</fullName>
    </submittedName>
</protein>
<dbReference type="Pfam" id="PF00261">
    <property type="entry name" value="Tropomyosin"/>
    <property type="match status" value="1"/>
</dbReference>
<reference evidence="7" key="2">
    <citation type="submission" date="2025-09" db="UniProtKB">
        <authorList>
            <consortium name="Ensembl"/>
        </authorList>
    </citation>
    <scope>IDENTIFICATION</scope>
</reference>
<keyword evidence="3" id="KW-0514">Muscle protein</keyword>
<dbReference type="Proteomes" id="UP000472275">
    <property type="component" value="Chromosome Z"/>
</dbReference>
<evidence type="ECO:0000256" key="3">
    <source>
        <dbReference type="ARBA" id="ARBA00023179"/>
    </source>
</evidence>
<evidence type="ECO:0000256" key="1">
    <source>
        <dbReference type="ARBA" id="ARBA00009036"/>
    </source>
</evidence>
<organism evidence="7 8">
    <name type="scientific">Aquila chrysaetos chrysaetos</name>
    <dbReference type="NCBI Taxonomy" id="223781"/>
    <lineage>
        <taxon>Eukaryota</taxon>
        <taxon>Metazoa</taxon>
        <taxon>Chordata</taxon>
        <taxon>Craniata</taxon>
        <taxon>Vertebrata</taxon>
        <taxon>Euteleostomi</taxon>
        <taxon>Archelosauria</taxon>
        <taxon>Archosauria</taxon>
        <taxon>Dinosauria</taxon>
        <taxon>Saurischia</taxon>
        <taxon>Theropoda</taxon>
        <taxon>Coelurosauria</taxon>
        <taxon>Aves</taxon>
        <taxon>Neognathae</taxon>
        <taxon>Neoaves</taxon>
        <taxon>Telluraves</taxon>
        <taxon>Accipitrimorphae</taxon>
        <taxon>Accipitriformes</taxon>
        <taxon>Accipitridae</taxon>
        <taxon>Accipitrinae</taxon>
        <taxon>Aquila</taxon>
    </lineage>
</organism>
<sequence length="213" mass="23272">MCLLLAALNRSPASWLSLRESWNARRRGQRWRRGEEGSWWAARGGPMQPLPQIPGSCGDGDVCMGMGKSLPGSGRVCHWGGPWACRLGAGGCQPAGSTSLTLFSAVPPRGAPLPPQPSETVGRRAADHGPDSQISLIASEEEYSTKEDKYEEEIKLLGEKLKEAETRAEFAERSVAKLEKTIDDLEDEVYAQKMKYKAISEELDNALNDITSL</sequence>
<dbReference type="InterPro" id="IPR000533">
    <property type="entry name" value="Tropomyosin"/>
</dbReference>
<comment type="similarity">
    <text evidence="1">Belongs to the tropomyosin family.</text>
</comment>
<evidence type="ECO:0000256" key="4">
    <source>
        <dbReference type="ARBA" id="ARBA00023203"/>
    </source>
</evidence>
<evidence type="ECO:0000313" key="8">
    <source>
        <dbReference type="Proteomes" id="UP000472275"/>
    </source>
</evidence>
<dbReference type="AlphaFoldDB" id="A0A663FHL7"/>
<evidence type="ECO:0000256" key="5">
    <source>
        <dbReference type="SAM" id="Coils"/>
    </source>
</evidence>
<dbReference type="PROSITE" id="PS00326">
    <property type="entry name" value="TROPOMYOSIN"/>
    <property type="match status" value="1"/>
</dbReference>
<evidence type="ECO:0000313" key="7">
    <source>
        <dbReference type="Ensembl" id="ENSACCP00020023973.1"/>
    </source>
</evidence>
<keyword evidence="2 5" id="KW-0175">Coiled coil</keyword>
<dbReference type="GeneTree" id="ENSGT01030000234542"/>
<keyword evidence="8" id="KW-1185">Reference proteome</keyword>